<dbReference type="OrthoDB" id="1262554at2"/>
<comment type="caution">
    <text evidence="1">The sequence shown here is derived from an EMBL/GenBank/DDBJ whole genome shotgun (WGS) entry which is preliminary data.</text>
</comment>
<dbReference type="AlphaFoldDB" id="A0A3D9B7Y7"/>
<sequence>MNINEIKESALAFKAGNKHELSLKIKELKDLDIPFSGCVAFLQYNQKISLSEARKQALDLNIWTQEERDSIHGSYLMMLSEFQEDEDQS</sequence>
<evidence type="ECO:0000313" key="1">
    <source>
        <dbReference type="EMBL" id="REC49519.1"/>
    </source>
</evidence>
<dbReference type="RefSeq" id="WP_115926640.1">
    <property type="nucleotide sequence ID" value="NZ_QNVV01000002.1"/>
</dbReference>
<reference evidence="1 2" key="1">
    <citation type="submission" date="2018-06" db="EMBL/GenBank/DDBJ databases">
        <title>Novel Chryseobacterium species.</title>
        <authorList>
            <person name="Newman J."/>
            <person name="Hugo C."/>
            <person name="Oosthuizen L."/>
            <person name="Charimba G."/>
        </authorList>
    </citation>
    <scope>NUCLEOTIDE SEQUENCE [LARGE SCALE GENOMIC DNA]</scope>
    <source>
        <strain evidence="1 2">7_F195</strain>
    </source>
</reference>
<dbReference type="Proteomes" id="UP000256257">
    <property type="component" value="Unassembled WGS sequence"/>
</dbReference>
<evidence type="ECO:0000313" key="2">
    <source>
        <dbReference type="Proteomes" id="UP000256257"/>
    </source>
</evidence>
<proteinExistence type="predicted"/>
<gene>
    <name evidence="1" type="ORF">DRF67_03320</name>
</gene>
<accession>A0A3D9B7Y7</accession>
<protein>
    <submittedName>
        <fullName evidence="1">Uncharacterized protein</fullName>
    </submittedName>
</protein>
<dbReference type="EMBL" id="QNVV01000002">
    <property type="protein sequence ID" value="REC49519.1"/>
    <property type="molecule type" value="Genomic_DNA"/>
</dbReference>
<keyword evidence="2" id="KW-1185">Reference proteome</keyword>
<name>A0A3D9B7Y7_9FLAO</name>
<organism evidence="1 2">
    <name type="scientific">Chryseobacterium pennipullorum</name>
    <dbReference type="NCBI Taxonomy" id="2258963"/>
    <lineage>
        <taxon>Bacteria</taxon>
        <taxon>Pseudomonadati</taxon>
        <taxon>Bacteroidota</taxon>
        <taxon>Flavobacteriia</taxon>
        <taxon>Flavobacteriales</taxon>
        <taxon>Weeksellaceae</taxon>
        <taxon>Chryseobacterium group</taxon>
        <taxon>Chryseobacterium</taxon>
    </lineage>
</organism>